<sequence>MSTKSISNTSPTSVLDRLAETPYPAWVIAGLSALSIPKAIRREPGVPSYFQAVAFAAIWTGSGFIIRTGDVENGAGIATAWGLTWSFLNMRKALASKQPAPVALALAVGSTTLLYGKKTLELNGYIPKSSR</sequence>
<organism evidence="1 2">
    <name type="scientific">Bifiguratus adelaidae</name>
    <dbReference type="NCBI Taxonomy" id="1938954"/>
    <lineage>
        <taxon>Eukaryota</taxon>
        <taxon>Fungi</taxon>
        <taxon>Fungi incertae sedis</taxon>
        <taxon>Mucoromycota</taxon>
        <taxon>Mucoromycotina</taxon>
        <taxon>Endogonomycetes</taxon>
        <taxon>Endogonales</taxon>
        <taxon>Endogonales incertae sedis</taxon>
        <taxon>Bifiguratus</taxon>
    </lineage>
</organism>
<protein>
    <submittedName>
        <fullName evidence="1">Uncharacterized protein</fullName>
    </submittedName>
</protein>
<reference evidence="1 2" key="1">
    <citation type="journal article" date="2017" name="Mycologia">
        <title>Bifiguratus adelaidae, gen. et sp. nov., a new member of Mucoromycotina in endophytic and soil-dwelling habitats.</title>
        <authorList>
            <person name="Torres-Cruz T.J."/>
            <person name="Billingsley Tobias T.L."/>
            <person name="Almatruk M."/>
            <person name="Hesse C."/>
            <person name="Kuske C.R."/>
            <person name="Desiro A."/>
            <person name="Benucci G.M."/>
            <person name="Bonito G."/>
            <person name="Stajich J.E."/>
            <person name="Dunlap C."/>
            <person name="Arnold A.E."/>
            <person name="Porras-Alfaro A."/>
        </authorList>
    </citation>
    <scope>NUCLEOTIDE SEQUENCE [LARGE SCALE GENOMIC DNA]</scope>
    <source>
        <strain evidence="1 2">AZ0501</strain>
    </source>
</reference>
<gene>
    <name evidence="1" type="ORF">BZG36_01158</name>
</gene>
<dbReference type="GO" id="GO:0005739">
    <property type="term" value="C:mitochondrion"/>
    <property type="evidence" value="ECO:0007669"/>
    <property type="project" value="TreeGrafter"/>
</dbReference>
<dbReference type="EMBL" id="MVBO01000007">
    <property type="protein sequence ID" value="OZJ06002.1"/>
    <property type="molecule type" value="Genomic_DNA"/>
</dbReference>
<dbReference type="OrthoDB" id="5554402at2759"/>
<dbReference type="PANTHER" id="PTHR28177:SF1">
    <property type="entry name" value="ALTERED INHERITANCE OF MITOCHONDRIA PROTEIN 19, MITOCHONDRIAL"/>
    <property type="match status" value="1"/>
</dbReference>
<name>A0A261Y5Y0_9FUNG</name>
<accession>A0A261Y5Y0</accession>
<evidence type="ECO:0000313" key="1">
    <source>
        <dbReference type="EMBL" id="OZJ06002.1"/>
    </source>
</evidence>
<proteinExistence type="predicted"/>
<dbReference type="InterPro" id="IPR019419">
    <property type="entry name" value="AIM19"/>
</dbReference>
<dbReference type="AlphaFoldDB" id="A0A261Y5Y0"/>
<keyword evidence="2" id="KW-1185">Reference proteome</keyword>
<evidence type="ECO:0000313" key="2">
    <source>
        <dbReference type="Proteomes" id="UP000242875"/>
    </source>
</evidence>
<dbReference type="Pfam" id="PF10315">
    <property type="entry name" value="Aim19"/>
    <property type="match status" value="1"/>
</dbReference>
<dbReference type="Proteomes" id="UP000242875">
    <property type="component" value="Unassembled WGS sequence"/>
</dbReference>
<comment type="caution">
    <text evidence="1">The sequence shown here is derived from an EMBL/GenBank/DDBJ whole genome shotgun (WGS) entry which is preliminary data.</text>
</comment>
<dbReference type="PANTHER" id="PTHR28177">
    <property type="entry name" value="ALTERED INHERITANCE OF MITOCHONDRIA PROTEIN 19, MITOCHONDRIAL"/>
    <property type="match status" value="1"/>
</dbReference>